<protein>
    <submittedName>
        <fullName evidence="1">Uncharacterized protein</fullName>
    </submittedName>
</protein>
<accession>I0IAU9</accession>
<dbReference type="HOGENOM" id="CLU_2956608_0_0_0"/>
<organism evidence="1 2">
    <name type="scientific">Phycisphaera mikurensis (strain NBRC 102666 / KCTC 22515 / FYK2301M01)</name>
    <dbReference type="NCBI Taxonomy" id="1142394"/>
    <lineage>
        <taxon>Bacteria</taxon>
        <taxon>Pseudomonadati</taxon>
        <taxon>Planctomycetota</taxon>
        <taxon>Phycisphaerae</taxon>
        <taxon>Phycisphaerales</taxon>
        <taxon>Phycisphaeraceae</taxon>
        <taxon>Phycisphaera</taxon>
    </lineage>
</organism>
<dbReference type="KEGG" id="phm:PSMK_02280"/>
<gene>
    <name evidence="1" type="ordered locus">PSMK_02280</name>
</gene>
<keyword evidence="2" id="KW-1185">Reference proteome</keyword>
<dbReference type="AlphaFoldDB" id="I0IAU9"/>
<name>I0IAU9_PHYMF</name>
<proteinExistence type="predicted"/>
<evidence type="ECO:0000313" key="2">
    <source>
        <dbReference type="Proteomes" id="UP000007881"/>
    </source>
</evidence>
<dbReference type="EMBL" id="AP012338">
    <property type="protein sequence ID" value="BAM02387.1"/>
    <property type="molecule type" value="Genomic_DNA"/>
</dbReference>
<evidence type="ECO:0000313" key="1">
    <source>
        <dbReference type="EMBL" id="BAM02387.1"/>
    </source>
</evidence>
<reference evidence="1 2" key="1">
    <citation type="submission" date="2012-02" db="EMBL/GenBank/DDBJ databases">
        <title>Complete genome sequence of Phycisphaera mikurensis NBRC 102666.</title>
        <authorList>
            <person name="Ankai A."/>
            <person name="Hosoyama A."/>
            <person name="Terui Y."/>
            <person name="Sekine M."/>
            <person name="Fukai R."/>
            <person name="Kato Y."/>
            <person name="Nakamura S."/>
            <person name="Yamada-Narita S."/>
            <person name="Kawakoshi A."/>
            <person name="Fukunaga Y."/>
            <person name="Yamazaki S."/>
            <person name="Fujita N."/>
        </authorList>
    </citation>
    <scope>NUCLEOTIDE SEQUENCE [LARGE SCALE GENOMIC DNA]</scope>
    <source>
        <strain evidence="2">NBRC 102666 / KCTC 22515 / FYK2301M01</strain>
    </source>
</reference>
<dbReference type="Proteomes" id="UP000007881">
    <property type="component" value="Chromosome"/>
</dbReference>
<sequence length="59" mass="6147">MRLPLRVCRTNRRVPRGTVPPMRCLPLGGVLAGGGAAGGWDPGRRFARRGAGPDPATPA</sequence>